<evidence type="ECO:0000256" key="2">
    <source>
        <dbReference type="ARBA" id="ARBA00022475"/>
    </source>
</evidence>
<dbReference type="Proteomes" id="UP000078383">
    <property type="component" value="Unassembled WGS sequence"/>
</dbReference>
<evidence type="ECO:0000313" key="10">
    <source>
        <dbReference type="Proteomes" id="UP000078383"/>
    </source>
</evidence>
<feature type="transmembrane region" description="Helical" evidence="7">
    <location>
        <begin position="260"/>
        <end position="282"/>
    </location>
</feature>
<name>A0A175A5I4_9FIRM</name>
<keyword evidence="9" id="KW-0449">Lipoprotein</keyword>
<dbReference type="RefSeq" id="WP_055173575.1">
    <property type="nucleotide sequence ID" value="NZ_CZBX01000021.1"/>
</dbReference>
<keyword evidence="5 7" id="KW-0472">Membrane</keyword>
<keyword evidence="3 7" id="KW-0812">Transmembrane</keyword>
<dbReference type="AlphaFoldDB" id="A0A175A5I4"/>
<dbReference type="OrthoDB" id="9793166at2"/>
<feature type="transmembrane region" description="Helical" evidence="7">
    <location>
        <begin position="365"/>
        <end position="384"/>
    </location>
</feature>
<sequence length="821" mass="92636">MKTVTKTALANVKQNKGRNFLCGCAIALTTFLIFVVLTVGYGMIRVQLASVDAYYPTYHIMFRQVSEKNTKALQVHNDIEEIGLRMDLGQIIDDDATIIMTAMDNNGIRLNKAELEEGTFPKNEKDIVVSKGVLEELGIQGKLGDEITIPYQIYEKDGMGYAKEDTFRICGFMESSDLNKEKKMYFVMNSMEYAKQMIPEADREYRVMFRLADAEHMTTDEIEERGKEIGEDFGVPEGNVVENREYLVANYTDPSFVKGMIVVIVMVVLAGILTIYSIYYVSMIPKVQEYGKLKAIGSTKRQIRQMVFREGMLVTALALPVGLLISSFLSRWIMKQMITFMAGEDPLMQVAAELVKNGEVSLLHWWIYAITIMAVLFTSAVSLAKPMRIAAKVSPIEAMRYQGLEKRGKKVRKGYQNLTIFRLTKANMARNKKRTGITIVTLGATGILFMVVATILSCAAPKEIARKDIESDYKIELETWGGDKMNPDRDWRQVQQNNPLTKAFIDQVRDVDGVEEVKVKTFMNGEIPKLSMDGEIWGADIIGLDASYAETLEKGEIQGHVTYEELEKGDKILMSANMLYWFPELKVGDSLKMVLNMGDDQVEKTFEIGAIGDYYESLGGSSFYLPQSVLEKMNPNNLNYTLEITVNDQKKNSAYQELQALADNSEYLVTGSYEEQLQKWEKNMRLMSVLCYAFLIILGGIGIMNLVNTMMNSIYTRRRELGMIQAIGMSEKQLIRMLQLEGIIYTLGTLAVSVGIGSLVGYGAFLYAKTKHIFQISEYHFPVVPAVLLICVVAFLQVLLTYGVSANFRKLSLIDRIRYAE</sequence>
<evidence type="ECO:0000256" key="3">
    <source>
        <dbReference type="ARBA" id="ARBA00022692"/>
    </source>
</evidence>
<feature type="transmembrane region" description="Helical" evidence="7">
    <location>
        <begin position="435"/>
        <end position="456"/>
    </location>
</feature>
<evidence type="ECO:0000256" key="5">
    <source>
        <dbReference type="ARBA" id="ARBA00023136"/>
    </source>
</evidence>
<evidence type="ECO:0000256" key="4">
    <source>
        <dbReference type="ARBA" id="ARBA00022989"/>
    </source>
</evidence>
<feature type="transmembrane region" description="Helical" evidence="7">
    <location>
        <begin position="20"/>
        <end position="44"/>
    </location>
</feature>
<dbReference type="PANTHER" id="PTHR30572:SF4">
    <property type="entry name" value="ABC TRANSPORTER PERMEASE YTRF"/>
    <property type="match status" value="1"/>
</dbReference>
<dbReference type="PANTHER" id="PTHR30572">
    <property type="entry name" value="MEMBRANE COMPONENT OF TRANSPORTER-RELATED"/>
    <property type="match status" value="1"/>
</dbReference>
<protein>
    <submittedName>
        <fullName evidence="9">Lipoprotein releasing system, transmembrane protein, LolC/E family</fullName>
    </submittedName>
</protein>
<dbReference type="EMBL" id="CZBX01000021">
    <property type="protein sequence ID" value="CUQ93177.1"/>
    <property type="molecule type" value="Genomic_DNA"/>
</dbReference>
<reference evidence="9 10" key="1">
    <citation type="submission" date="2015-09" db="EMBL/GenBank/DDBJ databases">
        <authorList>
            <consortium name="Pathogen Informatics"/>
        </authorList>
    </citation>
    <scope>NUCLEOTIDE SEQUENCE [LARGE SCALE GENOMIC DNA]</scope>
    <source>
        <strain evidence="9 10">2789STDY5834889</strain>
    </source>
</reference>
<feature type="domain" description="ABC3 transporter permease C-terminal" evidence="8">
    <location>
        <begin position="261"/>
        <end position="388"/>
    </location>
</feature>
<dbReference type="GO" id="GO:0022857">
    <property type="term" value="F:transmembrane transporter activity"/>
    <property type="evidence" value="ECO:0007669"/>
    <property type="project" value="TreeGrafter"/>
</dbReference>
<evidence type="ECO:0000256" key="7">
    <source>
        <dbReference type="SAM" id="Phobius"/>
    </source>
</evidence>
<evidence type="ECO:0000313" key="9">
    <source>
        <dbReference type="EMBL" id="CUQ93177.1"/>
    </source>
</evidence>
<feature type="transmembrane region" description="Helical" evidence="7">
    <location>
        <begin position="779"/>
        <end position="802"/>
    </location>
</feature>
<evidence type="ECO:0000256" key="6">
    <source>
        <dbReference type="ARBA" id="ARBA00038076"/>
    </source>
</evidence>
<feature type="transmembrane region" description="Helical" evidence="7">
    <location>
        <begin position="311"/>
        <end position="334"/>
    </location>
</feature>
<comment type="similarity">
    <text evidence="6">Belongs to the ABC-4 integral membrane protein family.</text>
</comment>
<dbReference type="InterPro" id="IPR003838">
    <property type="entry name" value="ABC3_permease_C"/>
</dbReference>
<gene>
    <name evidence="9" type="ORF">ERS852502_02816</name>
</gene>
<feature type="domain" description="ABC3 transporter permease C-terminal" evidence="8">
    <location>
        <begin position="693"/>
        <end position="795"/>
    </location>
</feature>
<keyword evidence="2" id="KW-1003">Cell membrane</keyword>
<proteinExistence type="inferred from homology"/>
<organism evidence="9 10">
    <name type="scientific">[Ruminococcus] torques</name>
    <dbReference type="NCBI Taxonomy" id="33039"/>
    <lineage>
        <taxon>Bacteria</taxon>
        <taxon>Bacillati</taxon>
        <taxon>Bacillota</taxon>
        <taxon>Clostridia</taxon>
        <taxon>Lachnospirales</taxon>
        <taxon>Lachnospiraceae</taxon>
        <taxon>Mediterraneibacter</taxon>
    </lineage>
</organism>
<feature type="transmembrane region" description="Helical" evidence="7">
    <location>
        <begin position="742"/>
        <end position="767"/>
    </location>
</feature>
<evidence type="ECO:0000256" key="1">
    <source>
        <dbReference type="ARBA" id="ARBA00004651"/>
    </source>
</evidence>
<dbReference type="GO" id="GO:0005886">
    <property type="term" value="C:plasma membrane"/>
    <property type="evidence" value="ECO:0007669"/>
    <property type="project" value="UniProtKB-SubCell"/>
</dbReference>
<dbReference type="Pfam" id="PF02687">
    <property type="entry name" value="FtsX"/>
    <property type="match status" value="2"/>
</dbReference>
<feature type="transmembrane region" description="Helical" evidence="7">
    <location>
        <begin position="686"/>
        <end position="707"/>
    </location>
</feature>
<evidence type="ECO:0000259" key="8">
    <source>
        <dbReference type="Pfam" id="PF02687"/>
    </source>
</evidence>
<accession>A0A175A5I4</accession>
<dbReference type="InterPro" id="IPR050250">
    <property type="entry name" value="Macrolide_Exporter_MacB"/>
</dbReference>
<keyword evidence="4 7" id="KW-1133">Transmembrane helix</keyword>
<comment type="subcellular location">
    <subcellularLocation>
        <location evidence="1">Cell membrane</location>
        <topology evidence="1">Multi-pass membrane protein</topology>
    </subcellularLocation>
</comment>